<accession>A0A815GVL9</accession>
<dbReference type="Gene3D" id="2.120.10.30">
    <property type="entry name" value="TolB, C-terminal domain"/>
    <property type="match status" value="2"/>
</dbReference>
<organism evidence="6 7">
    <name type="scientific">Rotaria sordida</name>
    <dbReference type="NCBI Taxonomy" id="392033"/>
    <lineage>
        <taxon>Eukaryota</taxon>
        <taxon>Metazoa</taxon>
        <taxon>Spiralia</taxon>
        <taxon>Gnathifera</taxon>
        <taxon>Rotifera</taxon>
        <taxon>Eurotatoria</taxon>
        <taxon>Bdelloidea</taxon>
        <taxon>Philodinida</taxon>
        <taxon>Philodinidae</taxon>
        <taxon>Rotaria</taxon>
    </lineage>
</organism>
<dbReference type="PANTHER" id="PTHR10680">
    <property type="entry name" value="PEPTIDYL-GLYCINE ALPHA-AMIDATING MONOOXYGENASE"/>
    <property type="match status" value="1"/>
</dbReference>
<dbReference type="InterPro" id="IPR011042">
    <property type="entry name" value="6-blade_b-propeller_TolB-like"/>
</dbReference>
<dbReference type="CDD" id="cd05819">
    <property type="entry name" value="NHL"/>
    <property type="match status" value="1"/>
</dbReference>
<feature type="repeat" description="NHL" evidence="4">
    <location>
        <begin position="379"/>
        <end position="415"/>
    </location>
</feature>
<keyword evidence="1" id="KW-0732">Signal</keyword>
<name>A0A815GVL9_9BILA</name>
<dbReference type="PROSITE" id="PS51125">
    <property type="entry name" value="NHL"/>
    <property type="match status" value="1"/>
</dbReference>
<comment type="caution">
    <text evidence="6">The sequence shown here is derived from an EMBL/GenBank/DDBJ whole genome shotgun (WGS) entry which is preliminary data.</text>
</comment>
<gene>
    <name evidence="6" type="ORF">JXQ802_LOCUS31707</name>
    <name evidence="5" type="ORF">PYM288_LOCUS20873</name>
</gene>
<dbReference type="PROSITE" id="PS51257">
    <property type="entry name" value="PROKAR_LIPOPROTEIN"/>
    <property type="match status" value="1"/>
</dbReference>
<dbReference type="SUPFAM" id="SSF63825">
    <property type="entry name" value="YWTD domain"/>
    <property type="match status" value="1"/>
</dbReference>
<dbReference type="Pfam" id="PF01436">
    <property type="entry name" value="NHL"/>
    <property type="match status" value="3"/>
</dbReference>
<dbReference type="EMBL" id="CAJNOH010000791">
    <property type="protein sequence ID" value="CAF1124413.1"/>
    <property type="molecule type" value="Genomic_DNA"/>
</dbReference>
<dbReference type="GO" id="GO:0005576">
    <property type="term" value="C:extracellular region"/>
    <property type="evidence" value="ECO:0007669"/>
    <property type="project" value="TreeGrafter"/>
</dbReference>
<evidence type="ECO:0000313" key="7">
    <source>
        <dbReference type="Proteomes" id="UP000663870"/>
    </source>
</evidence>
<keyword evidence="3" id="KW-0325">Glycoprotein</keyword>
<evidence type="ECO:0000256" key="1">
    <source>
        <dbReference type="ARBA" id="ARBA00022729"/>
    </source>
</evidence>
<keyword evidence="7" id="KW-1185">Reference proteome</keyword>
<evidence type="ECO:0000256" key="3">
    <source>
        <dbReference type="ARBA" id="ARBA00023180"/>
    </source>
</evidence>
<dbReference type="PANTHER" id="PTHR10680:SF14">
    <property type="entry name" value="PEPTIDYL-GLYCINE ALPHA-AMIDATING MONOOXYGENASE"/>
    <property type="match status" value="1"/>
</dbReference>
<evidence type="ECO:0000313" key="6">
    <source>
        <dbReference type="EMBL" id="CAF1343569.1"/>
    </source>
</evidence>
<dbReference type="Proteomes" id="UP000663854">
    <property type="component" value="Unassembled WGS sequence"/>
</dbReference>
<dbReference type="InterPro" id="IPR001258">
    <property type="entry name" value="NHL_repeat"/>
</dbReference>
<protein>
    <submittedName>
        <fullName evidence="6">Uncharacterized protein</fullName>
    </submittedName>
</protein>
<dbReference type="EMBL" id="CAJNOL010001359">
    <property type="protein sequence ID" value="CAF1343569.1"/>
    <property type="molecule type" value="Genomic_DNA"/>
</dbReference>
<sequence>MISIEKNDLANSEKNHVILVGGSQFASQSCNELSQYEKCSSNSACGCFHSTDGNTFCGFIYVTCSELVSCLGNNRTCFQPGTVCVQHPRCHSRPVCYPSKMAQICPSIPTTTMPSICLQAKWSSNGITVAGGNGAGDALNQLQFPVGVVVDHKDDSIYISDEYNSRVMKWIPDAKSGTVVAGGNGRGNESNMLNTATQIFLDKKDGSLLICDQVNKRVQRWRKNSTNGETIFSNIPCVGLAMDSEGSFYATEWDDSRVTKWHLGDTKSQIVAGGNGKGSGLDQFDHPSYLFVDQNQTLFIADQWNNRIIKWLKGAKQGIVVAGDNDEGQNMNQLIFPTSVIVDQLGTLYITDTNNNRLQRWFKDATSANVTIVGGIEEESGHDRLSFPNDVAFDRYGNLYVVDHYNHRVQMFKIDISDCQKSIT</sequence>
<evidence type="ECO:0000256" key="4">
    <source>
        <dbReference type="PROSITE-ProRule" id="PRU00504"/>
    </source>
</evidence>
<evidence type="ECO:0000313" key="5">
    <source>
        <dbReference type="EMBL" id="CAF1124413.1"/>
    </source>
</evidence>
<dbReference type="Proteomes" id="UP000663870">
    <property type="component" value="Unassembled WGS sequence"/>
</dbReference>
<reference evidence="6" key="1">
    <citation type="submission" date="2021-02" db="EMBL/GenBank/DDBJ databases">
        <authorList>
            <person name="Nowell W R."/>
        </authorList>
    </citation>
    <scope>NUCLEOTIDE SEQUENCE</scope>
</reference>
<keyword evidence="2" id="KW-0677">Repeat</keyword>
<dbReference type="AlphaFoldDB" id="A0A815GVL9"/>
<evidence type="ECO:0000256" key="2">
    <source>
        <dbReference type="ARBA" id="ARBA00022737"/>
    </source>
</evidence>
<proteinExistence type="predicted"/>